<comment type="caution">
    <text evidence="7">The sequence shown here is derived from an EMBL/GenBank/DDBJ whole genome shotgun (WGS) entry which is preliminary data.</text>
</comment>
<organism evidence="7 8">
    <name type="scientific">Candidatus Liptonbacteria bacterium RIFCSPLOWO2_12_FULL_60_15</name>
    <dbReference type="NCBI Taxonomy" id="1798653"/>
    <lineage>
        <taxon>Bacteria</taxon>
        <taxon>Candidatus Liptoniibacteriota</taxon>
    </lineage>
</organism>
<dbReference type="GO" id="GO:0015935">
    <property type="term" value="C:small ribosomal subunit"/>
    <property type="evidence" value="ECO:0007669"/>
    <property type="project" value="InterPro"/>
</dbReference>
<gene>
    <name evidence="5" type="primary">rpsB</name>
    <name evidence="7" type="ORF">A3G64_01510</name>
</gene>
<evidence type="ECO:0000256" key="2">
    <source>
        <dbReference type="ARBA" id="ARBA00022980"/>
    </source>
</evidence>
<dbReference type="PRINTS" id="PR00395">
    <property type="entry name" value="RIBOSOMALS2"/>
</dbReference>
<dbReference type="NCBIfam" id="TIGR01011">
    <property type="entry name" value="rpsB_bact"/>
    <property type="match status" value="1"/>
</dbReference>
<dbReference type="AlphaFoldDB" id="A0A1G2CJB2"/>
<evidence type="ECO:0000313" key="8">
    <source>
        <dbReference type="Proteomes" id="UP000179281"/>
    </source>
</evidence>
<evidence type="ECO:0000256" key="5">
    <source>
        <dbReference type="HAMAP-Rule" id="MF_00291"/>
    </source>
</evidence>
<evidence type="ECO:0000313" key="7">
    <source>
        <dbReference type="EMBL" id="OGZ01496.1"/>
    </source>
</evidence>
<keyword evidence="2 5" id="KW-0689">Ribosomal protein</keyword>
<dbReference type="Gene3D" id="3.40.50.10490">
    <property type="entry name" value="Glucose-6-phosphate isomerase like protein, domain 1"/>
    <property type="match status" value="1"/>
</dbReference>
<proteinExistence type="inferred from homology"/>
<feature type="compositionally biased region" description="Low complexity" evidence="6">
    <location>
        <begin position="223"/>
        <end position="234"/>
    </location>
</feature>
<dbReference type="CDD" id="cd01425">
    <property type="entry name" value="RPS2"/>
    <property type="match status" value="1"/>
</dbReference>
<evidence type="ECO:0000256" key="1">
    <source>
        <dbReference type="ARBA" id="ARBA00006242"/>
    </source>
</evidence>
<dbReference type="PANTHER" id="PTHR12534">
    <property type="entry name" value="30S RIBOSOMAL PROTEIN S2 PROKARYOTIC AND ORGANELLAR"/>
    <property type="match status" value="1"/>
</dbReference>
<dbReference type="InterPro" id="IPR005706">
    <property type="entry name" value="Ribosomal_uS2_bac/mit/plastid"/>
</dbReference>
<evidence type="ECO:0000256" key="6">
    <source>
        <dbReference type="SAM" id="MobiDB-lite"/>
    </source>
</evidence>
<feature type="region of interest" description="Disordered" evidence="6">
    <location>
        <begin position="216"/>
        <end position="252"/>
    </location>
</feature>
<dbReference type="InterPro" id="IPR023591">
    <property type="entry name" value="Ribosomal_uS2_flav_dom_sf"/>
</dbReference>
<dbReference type="SUPFAM" id="SSF52313">
    <property type="entry name" value="Ribosomal protein S2"/>
    <property type="match status" value="1"/>
</dbReference>
<comment type="similarity">
    <text evidence="1 5">Belongs to the universal ribosomal protein uS2 family.</text>
</comment>
<dbReference type="Pfam" id="PF00318">
    <property type="entry name" value="Ribosomal_S2"/>
    <property type="match status" value="1"/>
</dbReference>
<evidence type="ECO:0000256" key="4">
    <source>
        <dbReference type="ARBA" id="ARBA00035256"/>
    </source>
</evidence>
<dbReference type="GO" id="GO:0003735">
    <property type="term" value="F:structural constituent of ribosome"/>
    <property type="evidence" value="ECO:0007669"/>
    <property type="project" value="InterPro"/>
</dbReference>
<dbReference type="InterPro" id="IPR001865">
    <property type="entry name" value="Ribosomal_uS2"/>
</dbReference>
<sequence>MIIAGLCYGRSKAKTHPRMKTRVFATRNGIELIDVAQTWQALQAALEAVKKTVADGQQILLVGTQPSAHESVRTLAEKFGFPYVVNRWLGGTLTNFKTISRRIEYFKKLKADRAAGLLEKYTKKERLGIDRQIQKMDEVFRGVEQMGKLPGLVIAVNANLHAVAIHEAHLVGIPVLAIMSSDSDPHAVEHPVPANDNSTSSIAWLFAKFEEAADEGRKEAAERASAQAAKTTASGGVPQNAVTAPVEAKPAA</sequence>
<protein>
    <recommendedName>
        <fullName evidence="4 5">Small ribosomal subunit protein uS2</fullName>
    </recommendedName>
</protein>
<keyword evidence="3 5" id="KW-0687">Ribonucleoprotein</keyword>
<evidence type="ECO:0000256" key="3">
    <source>
        <dbReference type="ARBA" id="ARBA00023274"/>
    </source>
</evidence>
<dbReference type="GO" id="GO:0006412">
    <property type="term" value="P:translation"/>
    <property type="evidence" value="ECO:0007669"/>
    <property type="project" value="UniProtKB-UniRule"/>
</dbReference>
<dbReference type="HAMAP" id="MF_00291_B">
    <property type="entry name" value="Ribosomal_uS2_B"/>
    <property type="match status" value="1"/>
</dbReference>
<dbReference type="Proteomes" id="UP000179281">
    <property type="component" value="Unassembled WGS sequence"/>
</dbReference>
<name>A0A1G2CJB2_9BACT</name>
<dbReference type="EMBL" id="MHLD01000044">
    <property type="protein sequence ID" value="OGZ01496.1"/>
    <property type="molecule type" value="Genomic_DNA"/>
</dbReference>
<dbReference type="PANTHER" id="PTHR12534:SF0">
    <property type="entry name" value="SMALL RIBOSOMAL SUBUNIT PROTEIN US2M"/>
    <property type="match status" value="1"/>
</dbReference>
<dbReference type="STRING" id="1798653.A3G64_01510"/>
<accession>A0A1G2CJB2</accession>
<dbReference type="Gene3D" id="1.10.287.610">
    <property type="entry name" value="Helix hairpin bin"/>
    <property type="match status" value="1"/>
</dbReference>
<reference evidence="7 8" key="1">
    <citation type="journal article" date="2016" name="Nat. Commun.">
        <title>Thousands of microbial genomes shed light on interconnected biogeochemical processes in an aquifer system.</title>
        <authorList>
            <person name="Anantharaman K."/>
            <person name="Brown C.T."/>
            <person name="Hug L.A."/>
            <person name="Sharon I."/>
            <person name="Castelle C.J."/>
            <person name="Probst A.J."/>
            <person name="Thomas B.C."/>
            <person name="Singh A."/>
            <person name="Wilkins M.J."/>
            <person name="Karaoz U."/>
            <person name="Brodie E.L."/>
            <person name="Williams K.H."/>
            <person name="Hubbard S.S."/>
            <person name="Banfield J.F."/>
        </authorList>
    </citation>
    <scope>NUCLEOTIDE SEQUENCE [LARGE SCALE GENOMIC DNA]</scope>
</reference>